<dbReference type="Gene3D" id="3.40.50.720">
    <property type="entry name" value="NAD(P)-binding Rossmann-like Domain"/>
    <property type="match status" value="2"/>
</dbReference>
<sequence>MTSPLSVLLTHPIDPGAAALLAQRLDVRLASATDAATLRHEAREASFIIVRAPLPPDLFAQAPRLRGVVRHGAGLDMIPLDEASRHGVAVANVPAVNAGSVAEYAVGQMLALARQLPAIDAALRAGPWDAARQLADRATDLRGKTVAIVGMGAIGQALARACTLGFGMCVLGVRRTPAASNDMVQYATLDEALPQADYLVLACPLTPDTRGLIDAPRLARLPRGARLINVSRGPVVDEAALIEALRSGHLAGAALDVFATQPLPADSPLRALPQVLLSPHLAGITQESMQRMSQGAARQVLEMLDGRLPLHFVNPEARELILERWSQLQHHP</sequence>
<keyword evidence="2 4" id="KW-0560">Oxidoreductase</keyword>
<protein>
    <submittedName>
        <fullName evidence="7">Hydroxyacid dehydrogenase</fullName>
    </submittedName>
</protein>
<dbReference type="InterPro" id="IPR050223">
    <property type="entry name" value="D-isomer_2-hydroxyacid_DH"/>
</dbReference>
<dbReference type="RefSeq" id="WP_243305733.1">
    <property type="nucleotide sequence ID" value="NZ_JALGBI010000001.1"/>
</dbReference>
<evidence type="ECO:0000256" key="2">
    <source>
        <dbReference type="ARBA" id="ARBA00023002"/>
    </source>
</evidence>
<evidence type="ECO:0000256" key="3">
    <source>
        <dbReference type="ARBA" id="ARBA00023027"/>
    </source>
</evidence>
<dbReference type="SUPFAM" id="SSF52283">
    <property type="entry name" value="Formate/glycerate dehydrogenase catalytic domain-like"/>
    <property type="match status" value="1"/>
</dbReference>
<dbReference type="Pfam" id="PF02826">
    <property type="entry name" value="2-Hacid_dh_C"/>
    <property type="match status" value="1"/>
</dbReference>
<keyword evidence="3" id="KW-0520">NAD</keyword>
<evidence type="ECO:0000256" key="4">
    <source>
        <dbReference type="RuleBase" id="RU003719"/>
    </source>
</evidence>
<evidence type="ECO:0000259" key="6">
    <source>
        <dbReference type="Pfam" id="PF02826"/>
    </source>
</evidence>
<dbReference type="GO" id="GO:0030267">
    <property type="term" value="F:glyoxylate reductase (NADPH) activity"/>
    <property type="evidence" value="ECO:0007669"/>
    <property type="project" value="TreeGrafter"/>
</dbReference>
<dbReference type="CDD" id="cd12173">
    <property type="entry name" value="PGDH_4"/>
    <property type="match status" value="1"/>
</dbReference>
<gene>
    <name evidence="7" type="ORF">MMF98_07920</name>
</gene>
<dbReference type="EMBL" id="JALGBI010000001">
    <property type="protein sequence ID" value="MCJ0763132.1"/>
    <property type="molecule type" value="Genomic_DNA"/>
</dbReference>
<dbReference type="PANTHER" id="PTHR10996:SF178">
    <property type="entry name" value="2-HYDROXYACID DEHYDROGENASE YGL185C-RELATED"/>
    <property type="match status" value="1"/>
</dbReference>
<evidence type="ECO:0000256" key="1">
    <source>
        <dbReference type="ARBA" id="ARBA00005854"/>
    </source>
</evidence>
<dbReference type="InterPro" id="IPR036291">
    <property type="entry name" value="NAD(P)-bd_dom_sf"/>
</dbReference>
<dbReference type="SUPFAM" id="SSF51735">
    <property type="entry name" value="NAD(P)-binding Rossmann-fold domains"/>
    <property type="match status" value="1"/>
</dbReference>
<dbReference type="AlphaFoldDB" id="A0A9X2AP60"/>
<feature type="domain" description="D-isomer specific 2-hydroxyacid dehydrogenase catalytic" evidence="5">
    <location>
        <begin position="7"/>
        <end position="314"/>
    </location>
</feature>
<dbReference type="InterPro" id="IPR006140">
    <property type="entry name" value="D-isomer_DH_NAD-bd"/>
</dbReference>
<dbReference type="InterPro" id="IPR006139">
    <property type="entry name" value="D-isomer_2_OHA_DH_cat_dom"/>
</dbReference>
<dbReference type="GO" id="GO:0005829">
    <property type="term" value="C:cytosol"/>
    <property type="evidence" value="ECO:0007669"/>
    <property type="project" value="TreeGrafter"/>
</dbReference>
<evidence type="ECO:0000259" key="5">
    <source>
        <dbReference type="Pfam" id="PF00389"/>
    </source>
</evidence>
<dbReference type="GO" id="GO:0051287">
    <property type="term" value="F:NAD binding"/>
    <property type="evidence" value="ECO:0007669"/>
    <property type="project" value="InterPro"/>
</dbReference>
<evidence type="ECO:0000313" key="8">
    <source>
        <dbReference type="Proteomes" id="UP001139447"/>
    </source>
</evidence>
<organism evidence="7 8">
    <name type="scientific">Variovorax terrae</name>
    <dbReference type="NCBI Taxonomy" id="2923278"/>
    <lineage>
        <taxon>Bacteria</taxon>
        <taxon>Pseudomonadati</taxon>
        <taxon>Pseudomonadota</taxon>
        <taxon>Betaproteobacteria</taxon>
        <taxon>Burkholderiales</taxon>
        <taxon>Comamonadaceae</taxon>
        <taxon>Variovorax</taxon>
    </lineage>
</organism>
<feature type="domain" description="D-isomer specific 2-hydroxyacid dehydrogenase NAD-binding" evidence="6">
    <location>
        <begin position="107"/>
        <end position="282"/>
    </location>
</feature>
<dbReference type="Proteomes" id="UP001139447">
    <property type="component" value="Unassembled WGS sequence"/>
</dbReference>
<comment type="similarity">
    <text evidence="1 4">Belongs to the D-isomer specific 2-hydroxyacid dehydrogenase family.</text>
</comment>
<keyword evidence="8" id="KW-1185">Reference proteome</keyword>
<dbReference type="PANTHER" id="PTHR10996">
    <property type="entry name" value="2-HYDROXYACID DEHYDROGENASE-RELATED"/>
    <property type="match status" value="1"/>
</dbReference>
<dbReference type="PROSITE" id="PS00671">
    <property type="entry name" value="D_2_HYDROXYACID_DH_3"/>
    <property type="match status" value="1"/>
</dbReference>
<dbReference type="InterPro" id="IPR029753">
    <property type="entry name" value="D-isomer_DH_CS"/>
</dbReference>
<accession>A0A9X2AP60</accession>
<dbReference type="FunFam" id="3.40.50.720:FF:000203">
    <property type="entry name" value="D-3-phosphoglycerate dehydrogenase (SerA)"/>
    <property type="match status" value="1"/>
</dbReference>
<evidence type="ECO:0000313" key="7">
    <source>
        <dbReference type="EMBL" id="MCJ0763132.1"/>
    </source>
</evidence>
<proteinExistence type="inferred from homology"/>
<comment type="caution">
    <text evidence="7">The sequence shown here is derived from an EMBL/GenBank/DDBJ whole genome shotgun (WGS) entry which is preliminary data.</text>
</comment>
<dbReference type="Pfam" id="PF00389">
    <property type="entry name" value="2-Hacid_dh"/>
    <property type="match status" value="1"/>
</dbReference>
<dbReference type="GO" id="GO:0016618">
    <property type="term" value="F:hydroxypyruvate reductase [NAD(P)H] activity"/>
    <property type="evidence" value="ECO:0007669"/>
    <property type="project" value="TreeGrafter"/>
</dbReference>
<name>A0A9X2AP60_9BURK</name>
<reference evidence="7" key="1">
    <citation type="submission" date="2022-03" db="EMBL/GenBank/DDBJ databases">
        <authorList>
            <person name="Woo C.Y."/>
        </authorList>
    </citation>
    <scope>NUCLEOTIDE SEQUENCE</scope>
    <source>
        <strain evidence="7">CYS-02</strain>
    </source>
</reference>